<accession>A0AA36CN47</accession>
<evidence type="ECO:0000256" key="4">
    <source>
        <dbReference type="ARBA" id="ARBA00022782"/>
    </source>
</evidence>
<proteinExistence type="inferred from homology"/>
<evidence type="ECO:0000313" key="18">
    <source>
        <dbReference type="EMBL" id="CAJ0571655.1"/>
    </source>
</evidence>
<evidence type="ECO:0000259" key="17">
    <source>
        <dbReference type="Pfam" id="PF18383"/>
    </source>
</evidence>
<comment type="similarity">
    <text evidence="12">Belongs to the IFT81 family.</text>
</comment>
<dbReference type="GO" id="GO:0007283">
    <property type="term" value="P:spermatogenesis"/>
    <property type="evidence" value="ECO:0007669"/>
    <property type="project" value="UniProtKB-KW"/>
</dbReference>
<keyword evidence="19" id="KW-1185">Reference proteome</keyword>
<evidence type="ECO:0000256" key="15">
    <source>
        <dbReference type="ARBA" id="ARBA00079903"/>
    </source>
</evidence>
<dbReference type="Pfam" id="PF18383">
    <property type="entry name" value="IFT81_CH"/>
    <property type="match status" value="1"/>
</dbReference>
<dbReference type="InterPro" id="IPR043016">
    <property type="entry name" value="IFT81_N_sf"/>
</dbReference>
<feature type="non-terminal residue" evidence="18">
    <location>
        <position position="652"/>
    </location>
</feature>
<evidence type="ECO:0000313" key="19">
    <source>
        <dbReference type="Proteomes" id="UP001177023"/>
    </source>
</evidence>
<evidence type="ECO:0000256" key="16">
    <source>
        <dbReference type="SAM" id="Coils"/>
    </source>
</evidence>
<dbReference type="PANTHER" id="PTHR15614:SF2">
    <property type="entry name" value="INTRAFLAGELLAR TRANSPORT PROTEIN 81 HOMOLOG"/>
    <property type="match status" value="1"/>
</dbReference>
<evidence type="ECO:0000256" key="1">
    <source>
        <dbReference type="ARBA" id="ARBA00004120"/>
    </source>
</evidence>
<dbReference type="GO" id="GO:0015631">
    <property type="term" value="F:tubulin binding"/>
    <property type="evidence" value="ECO:0007669"/>
    <property type="project" value="InterPro"/>
</dbReference>
<name>A0AA36CN47_9BILA</name>
<sequence>MSAEALKLIIDSLNQEPFNLNTTLIAFDNFSDNRLLQVLSDVICWITGNDNIDVRDESPDATALRLFNSLKLLRFRPPTDIEQLDEWRVGIVEGSKASVYPVLYYIFANVDSLKERAYLAKFLTKVDVPSDIHDIDTVQLQNEHAEAMERFKEAHQQVTELRGDTMMVDDIKTDLRAMEQEKEQLTRRVEKIQRKVVNMPNLDKIIGAAEAHRKELERLENLNVQRQEQRNAVINSELKTQRLEAQLKEIRQQAEGLDPSDLVAQLEEEMKTNHFLLEKQEQEIRSRREMVKELQRISEMPAIEKSEIDQLKKDVDTINQRIIELESERDKREEGQDENFSIYRHQAATVERKRNGVAQQLQEAKNDLDEIQRRLAQRKEEMRSDNGGEDVVTSLQFKNYVNKLRGITIQYKKRRGEMEDIKSENLILNRTCELLTKKYEDLKDKMESMGMVVLENIEVPMRIERPKTAAPKTDDTEELRNMINELNQQLDEKRARIAPLKDRREDVARKLNLTLEEFQTKKRRYDQEKHAMEEHFATLTKQVEDLEARYEHASAQGKMAELAGDTAEAHIAKITDGSINQVIEEIEQLTKKYQQDADAGRRGSAQVNTVDTKKQMLMWRSLEKIFEMKLALAKQDPAKSDYPIGDRRGGRF</sequence>
<dbReference type="EMBL" id="CATQJA010002575">
    <property type="protein sequence ID" value="CAJ0571655.1"/>
    <property type="molecule type" value="Genomic_DNA"/>
</dbReference>
<feature type="coiled-coil region" evidence="16">
    <location>
        <begin position="137"/>
        <end position="381"/>
    </location>
</feature>
<dbReference type="GO" id="GO:0060271">
    <property type="term" value="P:cilium assembly"/>
    <property type="evidence" value="ECO:0007669"/>
    <property type="project" value="InterPro"/>
</dbReference>
<dbReference type="GO" id="GO:0036064">
    <property type="term" value="C:ciliary basal body"/>
    <property type="evidence" value="ECO:0007669"/>
    <property type="project" value="TreeGrafter"/>
</dbReference>
<evidence type="ECO:0000256" key="14">
    <source>
        <dbReference type="ARBA" id="ARBA00073058"/>
    </source>
</evidence>
<comment type="caution">
    <text evidence="18">The sequence shown here is derived from an EMBL/GenBank/DDBJ whole genome shotgun (WGS) entry which is preliminary data.</text>
</comment>
<dbReference type="FunFam" id="1.10.418.70:FF:000001">
    <property type="entry name" value="Intraflagellar transport protein 81 homolog"/>
    <property type="match status" value="1"/>
</dbReference>
<keyword evidence="11" id="KW-0966">Cell projection</keyword>
<evidence type="ECO:0000256" key="5">
    <source>
        <dbReference type="ARBA" id="ARBA00022794"/>
    </source>
</evidence>
<keyword evidence="10" id="KW-0206">Cytoskeleton</keyword>
<comment type="function">
    <text evidence="13">Component of the intraflagellar transport (IFT) complex B: together with IFT74, forms a tubulin-binding module that specifically mediates transport of tubulin within the cilium. Binds tubulin via its CH (calponin-homology)-like region. Required for ciliogenesis. Required for proper regulation of SHH signaling. Plays an important role during spermatogenesis by modulating the assembly and elongation of the sperm flagella.</text>
</comment>
<dbReference type="Gene3D" id="1.10.418.70">
    <property type="entry name" value="Intraflagellar transport protein 81, N-terminal domain"/>
    <property type="match status" value="1"/>
</dbReference>
<keyword evidence="5" id="KW-0970">Cilium biogenesis/degradation</keyword>
<evidence type="ECO:0000256" key="3">
    <source>
        <dbReference type="ARBA" id="ARBA00022553"/>
    </source>
</evidence>
<dbReference type="InterPro" id="IPR029600">
    <property type="entry name" value="IFT81"/>
</dbReference>
<keyword evidence="8 16" id="KW-0175">Coiled coil</keyword>
<evidence type="ECO:0000256" key="12">
    <source>
        <dbReference type="ARBA" id="ARBA00043983"/>
    </source>
</evidence>
<dbReference type="GO" id="GO:0030154">
    <property type="term" value="P:cell differentiation"/>
    <property type="evidence" value="ECO:0007669"/>
    <property type="project" value="UniProtKB-KW"/>
</dbReference>
<keyword evidence="3" id="KW-0597">Phosphoprotein</keyword>
<evidence type="ECO:0000256" key="9">
    <source>
        <dbReference type="ARBA" id="ARBA00023069"/>
    </source>
</evidence>
<dbReference type="GO" id="GO:0042073">
    <property type="term" value="P:intraciliary transport"/>
    <property type="evidence" value="ECO:0007669"/>
    <property type="project" value="InterPro"/>
</dbReference>
<dbReference type="InterPro" id="IPR041146">
    <property type="entry name" value="IFT81_CH"/>
</dbReference>
<reference evidence="18" key="1">
    <citation type="submission" date="2023-06" db="EMBL/GenBank/DDBJ databases">
        <authorList>
            <person name="Delattre M."/>
        </authorList>
    </citation>
    <scope>NUCLEOTIDE SEQUENCE</scope>
    <source>
        <strain evidence="18">AF72</strain>
    </source>
</reference>
<dbReference type="GO" id="GO:0030992">
    <property type="term" value="C:intraciliary transport particle B"/>
    <property type="evidence" value="ECO:0007669"/>
    <property type="project" value="InterPro"/>
</dbReference>
<gene>
    <name evidence="18" type="ORF">MSPICULIGERA_LOCUS10057</name>
</gene>
<feature type="domain" description="IFT81 calponin homology" evidence="17">
    <location>
        <begin position="4"/>
        <end position="127"/>
    </location>
</feature>
<feature type="coiled-coil region" evidence="16">
    <location>
        <begin position="472"/>
        <end position="599"/>
    </location>
</feature>
<comment type="subcellular location">
    <subcellularLocation>
        <location evidence="1">Cytoplasm</location>
        <location evidence="1">Cytoskeleton</location>
        <location evidence="1">Cilium basal body</location>
    </subcellularLocation>
</comment>
<evidence type="ECO:0000256" key="10">
    <source>
        <dbReference type="ARBA" id="ARBA00023212"/>
    </source>
</evidence>
<keyword evidence="2" id="KW-0963">Cytoplasm</keyword>
<organism evidence="18 19">
    <name type="scientific">Mesorhabditis spiculigera</name>
    <dbReference type="NCBI Taxonomy" id="96644"/>
    <lineage>
        <taxon>Eukaryota</taxon>
        <taxon>Metazoa</taxon>
        <taxon>Ecdysozoa</taxon>
        <taxon>Nematoda</taxon>
        <taxon>Chromadorea</taxon>
        <taxon>Rhabditida</taxon>
        <taxon>Rhabditina</taxon>
        <taxon>Rhabditomorpha</taxon>
        <taxon>Rhabditoidea</taxon>
        <taxon>Rhabditidae</taxon>
        <taxon>Mesorhabditinae</taxon>
        <taxon>Mesorhabditis</taxon>
    </lineage>
</organism>
<evidence type="ECO:0000256" key="8">
    <source>
        <dbReference type="ARBA" id="ARBA00023054"/>
    </source>
</evidence>
<evidence type="ECO:0000256" key="6">
    <source>
        <dbReference type="ARBA" id="ARBA00022871"/>
    </source>
</evidence>
<dbReference type="PANTHER" id="PTHR15614">
    <property type="entry name" value="INTRAFLAGELLAR TRANSPORT PROTEIN 81 HOMOLOG"/>
    <property type="match status" value="1"/>
</dbReference>
<evidence type="ECO:0000256" key="7">
    <source>
        <dbReference type="ARBA" id="ARBA00022990"/>
    </source>
</evidence>
<keyword evidence="9" id="KW-0969">Cilium</keyword>
<keyword evidence="4" id="KW-0221">Differentiation</keyword>
<dbReference type="Proteomes" id="UP001177023">
    <property type="component" value="Unassembled WGS sequence"/>
</dbReference>
<protein>
    <recommendedName>
        <fullName evidence="14">Intraflagellar transport protein 81 homolog</fullName>
    </recommendedName>
    <alternativeName>
        <fullName evidence="15">Carnitine deficiency-associated protein expressed in ventricle 1</fullName>
    </alternativeName>
</protein>
<keyword evidence="7" id="KW-0007">Acetylation</keyword>
<evidence type="ECO:0000256" key="11">
    <source>
        <dbReference type="ARBA" id="ARBA00023273"/>
    </source>
</evidence>
<evidence type="ECO:0000256" key="13">
    <source>
        <dbReference type="ARBA" id="ARBA00055755"/>
    </source>
</evidence>
<keyword evidence="6" id="KW-0744">Spermatogenesis</keyword>
<evidence type="ECO:0000256" key="2">
    <source>
        <dbReference type="ARBA" id="ARBA00022490"/>
    </source>
</evidence>
<dbReference type="AlphaFoldDB" id="A0AA36CN47"/>